<gene>
    <name evidence="5" type="ORF">NP493_207g01054</name>
</gene>
<keyword evidence="6" id="KW-1185">Reference proteome</keyword>
<evidence type="ECO:0000313" key="5">
    <source>
        <dbReference type="EMBL" id="KAK2186260.1"/>
    </source>
</evidence>
<name>A0AAD9UEF1_RIDPI</name>
<dbReference type="PROSITE" id="PS00683">
    <property type="entry name" value="RHODANESE_2"/>
    <property type="match status" value="1"/>
</dbReference>
<protein>
    <recommendedName>
        <fullName evidence="3">Sulfurtransferase</fullName>
    </recommendedName>
</protein>
<evidence type="ECO:0000259" key="4">
    <source>
        <dbReference type="PROSITE" id="PS50206"/>
    </source>
</evidence>
<comment type="caution">
    <text evidence="5">The sequence shown here is derived from an EMBL/GenBank/DDBJ whole genome shotgun (WGS) entry which is preliminary data.</text>
</comment>
<dbReference type="Proteomes" id="UP001209878">
    <property type="component" value="Unassembled WGS sequence"/>
</dbReference>
<dbReference type="PROSITE" id="PS50206">
    <property type="entry name" value="RHODANESE_3"/>
    <property type="match status" value="2"/>
</dbReference>
<dbReference type="Gene3D" id="3.40.250.10">
    <property type="entry name" value="Rhodanese-like domain"/>
    <property type="match status" value="2"/>
</dbReference>
<feature type="domain" description="Rhodanese" evidence="4">
    <location>
        <begin position="21"/>
        <end position="134"/>
    </location>
</feature>
<accession>A0AAD9UEF1</accession>
<dbReference type="InterPro" id="IPR001763">
    <property type="entry name" value="Rhodanese-like_dom"/>
</dbReference>
<dbReference type="SUPFAM" id="SSF52821">
    <property type="entry name" value="Rhodanese/Cell cycle control phosphatase"/>
    <property type="match status" value="2"/>
</dbReference>
<dbReference type="Pfam" id="PF00581">
    <property type="entry name" value="Rhodanese"/>
    <property type="match status" value="2"/>
</dbReference>
<organism evidence="5 6">
    <name type="scientific">Ridgeia piscesae</name>
    <name type="common">Tubeworm</name>
    <dbReference type="NCBI Taxonomy" id="27915"/>
    <lineage>
        <taxon>Eukaryota</taxon>
        <taxon>Metazoa</taxon>
        <taxon>Spiralia</taxon>
        <taxon>Lophotrochozoa</taxon>
        <taxon>Annelida</taxon>
        <taxon>Polychaeta</taxon>
        <taxon>Sedentaria</taxon>
        <taxon>Canalipalpata</taxon>
        <taxon>Sabellida</taxon>
        <taxon>Siboglinidae</taxon>
        <taxon>Ridgeia</taxon>
    </lineage>
</organism>
<reference evidence="5" key="1">
    <citation type="journal article" date="2023" name="Mol. Biol. Evol.">
        <title>Third-Generation Sequencing Reveals the Adaptive Role of the Epigenome in Three Deep-Sea Polychaetes.</title>
        <authorList>
            <person name="Perez M."/>
            <person name="Aroh O."/>
            <person name="Sun Y."/>
            <person name="Lan Y."/>
            <person name="Juniper S.K."/>
            <person name="Young C.R."/>
            <person name="Angers B."/>
            <person name="Qian P.Y."/>
        </authorList>
    </citation>
    <scope>NUCLEOTIDE SEQUENCE</scope>
    <source>
        <strain evidence="5">R07B-5</strain>
    </source>
</reference>
<proteinExistence type="predicted"/>
<dbReference type="InterPro" id="IPR001307">
    <property type="entry name" value="Thiosulphate_STrfase_CS"/>
</dbReference>
<dbReference type="EMBL" id="JAODUO010000207">
    <property type="protein sequence ID" value="KAK2186260.1"/>
    <property type="molecule type" value="Genomic_DNA"/>
</dbReference>
<sequence length="284" mass="31498">MSSQAPPLISASILKETLKTMPANFQVLDVSWHLPTFNRDAPEEFTEKHIPTAQFLQTEAYNNKLPTPEQFGEDVGKLGVGDDTHVVVYDNNPTFGMFSAPRAWWLFRYYGHENVSILDGGFPKWEEAGYETTDVVDKVEPKTFKANPNAALLRTMADIEANFKKKRFTLVDGRPANSFLGLTPYPWPEIKRGHIKGAINVPLSLLIDSGTKQMKSADVIRAVFKEADVDLDTVSIVATCGCGVTACFPVLGAYLCGHEAVPVYDGSWTEYYVKGKPENMVLLS</sequence>
<evidence type="ECO:0000256" key="1">
    <source>
        <dbReference type="ARBA" id="ARBA00022679"/>
    </source>
</evidence>
<dbReference type="PANTHER" id="PTHR11364:SF27">
    <property type="entry name" value="SULFURTRANSFERASE"/>
    <property type="match status" value="1"/>
</dbReference>
<dbReference type="AlphaFoldDB" id="A0AAD9UEF1"/>
<dbReference type="GO" id="GO:0004792">
    <property type="term" value="F:thiosulfate-cyanide sulfurtransferase activity"/>
    <property type="evidence" value="ECO:0007669"/>
    <property type="project" value="InterPro"/>
</dbReference>
<keyword evidence="2" id="KW-0677">Repeat</keyword>
<evidence type="ECO:0000313" key="6">
    <source>
        <dbReference type="Proteomes" id="UP001209878"/>
    </source>
</evidence>
<keyword evidence="1 3" id="KW-0808">Transferase</keyword>
<dbReference type="InterPro" id="IPR045078">
    <property type="entry name" value="TST/MPST-like"/>
</dbReference>
<dbReference type="InterPro" id="IPR036873">
    <property type="entry name" value="Rhodanese-like_dom_sf"/>
</dbReference>
<dbReference type="SMART" id="SM00450">
    <property type="entry name" value="RHOD"/>
    <property type="match status" value="2"/>
</dbReference>
<evidence type="ECO:0000256" key="2">
    <source>
        <dbReference type="ARBA" id="ARBA00022737"/>
    </source>
</evidence>
<dbReference type="GO" id="GO:0005739">
    <property type="term" value="C:mitochondrion"/>
    <property type="evidence" value="ECO:0007669"/>
    <property type="project" value="TreeGrafter"/>
</dbReference>
<dbReference type="CDD" id="cd01449">
    <property type="entry name" value="TST_Repeat_2"/>
    <property type="match status" value="1"/>
</dbReference>
<feature type="domain" description="Rhodanese" evidence="4">
    <location>
        <begin position="164"/>
        <end position="280"/>
    </location>
</feature>
<evidence type="ECO:0000256" key="3">
    <source>
        <dbReference type="RuleBase" id="RU000507"/>
    </source>
</evidence>
<dbReference type="CDD" id="cd01448">
    <property type="entry name" value="TST_Repeat_1"/>
    <property type="match status" value="1"/>
</dbReference>
<dbReference type="PANTHER" id="PTHR11364">
    <property type="entry name" value="THIOSULFATE SULFERTANSFERASE"/>
    <property type="match status" value="1"/>
</dbReference>